<evidence type="ECO:0008006" key="4">
    <source>
        <dbReference type="Google" id="ProtNLM"/>
    </source>
</evidence>
<feature type="transmembrane region" description="Helical" evidence="1">
    <location>
        <begin position="104"/>
        <end position="131"/>
    </location>
</feature>
<name>A0ABW1UJB9_9LACO</name>
<protein>
    <recommendedName>
        <fullName evidence="4">ABC transporter permease</fullName>
    </recommendedName>
</protein>
<comment type="caution">
    <text evidence="2">The sequence shown here is derived from an EMBL/GenBank/DDBJ whole genome shotgun (WGS) entry which is preliminary data.</text>
</comment>
<accession>A0ABW1UJB9</accession>
<organism evidence="2 3">
    <name type="scientific">Lactiplantibacillus daoliensis</name>
    <dbReference type="NCBI Taxonomy" id="2559916"/>
    <lineage>
        <taxon>Bacteria</taxon>
        <taxon>Bacillati</taxon>
        <taxon>Bacillota</taxon>
        <taxon>Bacilli</taxon>
        <taxon>Lactobacillales</taxon>
        <taxon>Lactobacillaceae</taxon>
        <taxon>Lactiplantibacillus</taxon>
    </lineage>
</organism>
<feature type="transmembrane region" description="Helical" evidence="1">
    <location>
        <begin position="236"/>
        <end position="254"/>
    </location>
</feature>
<feature type="transmembrane region" description="Helical" evidence="1">
    <location>
        <begin position="162"/>
        <end position="182"/>
    </location>
</feature>
<evidence type="ECO:0000313" key="2">
    <source>
        <dbReference type="EMBL" id="MFC6295382.1"/>
    </source>
</evidence>
<keyword evidence="3" id="KW-1185">Reference proteome</keyword>
<keyword evidence="1" id="KW-0472">Membrane</keyword>
<evidence type="ECO:0000256" key="1">
    <source>
        <dbReference type="SAM" id="Phobius"/>
    </source>
</evidence>
<keyword evidence="1" id="KW-0812">Transmembrane</keyword>
<reference evidence="3" key="1">
    <citation type="journal article" date="2019" name="Int. J. Syst. Evol. Microbiol.">
        <title>The Global Catalogue of Microorganisms (GCM) 10K type strain sequencing project: providing services to taxonomists for standard genome sequencing and annotation.</title>
        <authorList>
            <consortium name="The Broad Institute Genomics Platform"/>
            <consortium name="The Broad Institute Genome Sequencing Center for Infectious Disease"/>
            <person name="Wu L."/>
            <person name="Ma J."/>
        </authorList>
    </citation>
    <scope>NUCLEOTIDE SEQUENCE [LARGE SCALE GENOMIC DNA]</scope>
    <source>
        <strain evidence="3">CCM 8934</strain>
    </source>
</reference>
<dbReference type="RefSeq" id="WP_137608274.1">
    <property type="nucleotide sequence ID" value="NZ_BJDH01000014.1"/>
</dbReference>
<keyword evidence="1" id="KW-1133">Transmembrane helix</keyword>
<feature type="transmembrane region" description="Helical" evidence="1">
    <location>
        <begin position="12"/>
        <end position="30"/>
    </location>
</feature>
<feature type="transmembrane region" description="Helical" evidence="1">
    <location>
        <begin position="194"/>
        <end position="216"/>
    </location>
</feature>
<sequence length="264" mass="29958">MSHIWYRFDKKSIAIAMLIAMILPAIQFYQRLTIAARVDNRFWDSPFTLWMGVDNFSFSTVTYYLLVPLIAALPVATVVRRDLDNGFLTQLRIKGTLKVVLRSYLTWSFILGGLVVAVPLLINLISLALVYPSVFPDNLLNQNILVINRDTLLVSLYYNHPWLHSFLSLLVVFFWGGLFAMFTTTMSLLLKNRFLALSSGLLLQLFLMLIQEFGILKASIAPIDFIKQSASSNIDLVITLEVTLAIVIVILILWQRGVTRIVNS</sequence>
<dbReference type="Proteomes" id="UP001596227">
    <property type="component" value="Unassembled WGS sequence"/>
</dbReference>
<evidence type="ECO:0000313" key="3">
    <source>
        <dbReference type="Proteomes" id="UP001596227"/>
    </source>
</evidence>
<feature type="transmembrane region" description="Helical" evidence="1">
    <location>
        <begin position="61"/>
        <end position="83"/>
    </location>
</feature>
<proteinExistence type="predicted"/>
<gene>
    <name evidence="2" type="ORF">ACFQH1_09230</name>
</gene>
<dbReference type="EMBL" id="JBHSSB010000026">
    <property type="protein sequence ID" value="MFC6295382.1"/>
    <property type="molecule type" value="Genomic_DNA"/>
</dbReference>